<organism evidence="11 12">
    <name type="scientific">Spiroplasma tabanidicola</name>
    <dbReference type="NCBI Taxonomy" id="324079"/>
    <lineage>
        <taxon>Bacteria</taxon>
        <taxon>Bacillati</taxon>
        <taxon>Mycoplasmatota</taxon>
        <taxon>Mollicutes</taxon>
        <taxon>Entomoplasmatales</taxon>
        <taxon>Spiroplasmataceae</taxon>
        <taxon>Spiroplasma</taxon>
    </lineage>
</organism>
<feature type="binding site" evidence="8">
    <location>
        <position position="170"/>
    </location>
    <ligand>
        <name>Mg(2+)</name>
        <dbReference type="ChEBI" id="CHEBI:18420"/>
    </ligand>
</feature>
<evidence type="ECO:0000256" key="1">
    <source>
        <dbReference type="ARBA" id="ARBA00007699"/>
    </source>
</evidence>
<dbReference type="EC" id="3.6.5.-" evidence="8"/>
<comment type="cofactor">
    <cofactor evidence="8">
        <name>Mg(2+)</name>
        <dbReference type="ChEBI" id="CHEBI:18420"/>
    </cofactor>
</comment>
<dbReference type="NCBIfam" id="TIGR00231">
    <property type="entry name" value="small_GTP"/>
    <property type="match status" value="1"/>
</dbReference>
<dbReference type="InterPro" id="IPR036726">
    <property type="entry name" value="GTP1_OBG_dom_sf"/>
</dbReference>
<dbReference type="Proteomes" id="UP000424468">
    <property type="component" value="Chromosome"/>
</dbReference>
<comment type="subunit">
    <text evidence="8">Monomer.</text>
</comment>
<dbReference type="InterPro" id="IPR006074">
    <property type="entry name" value="GTP1-OBG_CS"/>
</dbReference>
<dbReference type="SUPFAM" id="SSF82051">
    <property type="entry name" value="Obg GTP-binding protein N-terminal domain"/>
    <property type="match status" value="1"/>
</dbReference>
<comment type="similarity">
    <text evidence="1 8">Belongs to the TRAFAC class OBG-HflX-like GTPase superfamily. OBG GTPase family.</text>
</comment>
<evidence type="ECO:0000256" key="2">
    <source>
        <dbReference type="ARBA" id="ARBA00022490"/>
    </source>
</evidence>
<dbReference type="Pfam" id="PF01018">
    <property type="entry name" value="GTP1_OBG"/>
    <property type="match status" value="1"/>
</dbReference>
<feature type="binding site" evidence="8">
    <location>
        <begin position="163"/>
        <end position="170"/>
    </location>
    <ligand>
        <name>GTP</name>
        <dbReference type="ChEBI" id="CHEBI:37565"/>
    </ligand>
</feature>
<feature type="binding site" evidence="8">
    <location>
        <begin position="281"/>
        <end position="284"/>
    </location>
    <ligand>
        <name>GTP</name>
        <dbReference type="ChEBI" id="CHEBI:37565"/>
    </ligand>
</feature>
<comment type="function">
    <text evidence="8">An essential GTPase which binds GTP, GDP and possibly (p)ppGpp with moderate affinity, with high nucleotide exchange rates and a fairly low GTP hydrolysis rate. Plays a role in control of the cell cycle, stress response, ribosome biogenesis and in those bacteria that undergo differentiation, in morphogenesis control.</text>
</comment>
<dbReference type="PIRSF" id="PIRSF002401">
    <property type="entry name" value="GTP_bd_Obg/CgtA"/>
    <property type="match status" value="1"/>
</dbReference>
<dbReference type="NCBIfam" id="TIGR02729">
    <property type="entry name" value="Obg_CgtA"/>
    <property type="match status" value="1"/>
</dbReference>
<keyword evidence="6 8" id="KW-0460">Magnesium</keyword>
<feature type="binding site" evidence="8">
    <location>
        <begin position="308"/>
        <end position="310"/>
    </location>
    <ligand>
        <name>GTP</name>
        <dbReference type="ChEBI" id="CHEBI:37565"/>
    </ligand>
</feature>
<evidence type="ECO:0000259" key="10">
    <source>
        <dbReference type="PROSITE" id="PS51883"/>
    </source>
</evidence>
<dbReference type="CDD" id="cd01898">
    <property type="entry name" value="Obg"/>
    <property type="match status" value="1"/>
</dbReference>
<sequence length="334" mass="36927">MRFIDTAKFNIRSGNGGKGAIGFDIFYKGKPDGGNGGNGGNIVFISDKNVSNLMDLKSKKIYIAENGTDGKKQNKNGKNGKDTIIYVPVGTSVFNEKNELLARFDINNQKIVIAKGGQGGRGNRNLYDKNKVATMHEFEYGKPGANFNIRIEIDVLADVGFVGLPNAGKSTMLRVISNSKPEIANYPFTTLKPHLGICVDKKNRTFTVADLPGLIKGANQGKGLGVEFLTYIEKCKIVCHIIDMSGNYGTENVVKNYEIIRHELKSYNLDLDKKPEIVVANKIDLELAKNNLDLFKKTYKNITIIETSGLMKNNIDNLLLRIGDFIDQLDKNIE</sequence>
<evidence type="ECO:0000256" key="8">
    <source>
        <dbReference type="HAMAP-Rule" id="MF_01454"/>
    </source>
</evidence>
<keyword evidence="3 8" id="KW-0479">Metal-binding</keyword>
<dbReference type="InterPro" id="IPR045086">
    <property type="entry name" value="OBG_GTPase"/>
</dbReference>
<feature type="domain" description="OBG-type G" evidence="9">
    <location>
        <begin position="157"/>
        <end position="327"/>
    </location>
</feature>
<comment type="subcellular location">
    <subcellularLocation>
        <location evidence="8">Cytoplasm</location>
    </subcellularLocation>
</comment>
<dbReference type="InterPro" id="IPR014100">
    <property type="entry name" value="GTP-bd_Obg/CgtA"/>
</dbReference>
<keyword evidence="2 8" id="KW-0963">Cytoplasm</keyword>
<keyword evidence="5 8" id="KW-0378">Hydrolase</keyword>
<dbReference type="KEGG" id="stab:STABA_v1c10570"/>
<evidence type="ECO:0000259" key="9">
    <source>
        <dbReference type="PROSITE" id="PS51710"/>
    </source>
</evidence>
<proteinExistence type="inferred from homology"/>
<evidence type="ECO:0000256" key="4">
    <source>
        <dbReference type="ARBA" id="ARBA00022741"/>
    </source>
</evidence>
<dbReference type="GO" id="GO:0000287">
    <property type="term" value="F:magnesium ion binding"/>
    <property type="evidence" value="ECO:0007669"/>
    <property type="project" value="InterPro"/>
</dbReference>
<dbReference type="HAMAP" id="MF_01454">
    <property type="entry name" value="GTPase_Obg"/>
    <property type="match status" value="1"/>
</dbReference>
<dbReference type="InterPro" id="IPR006073">
    <property type="entry name" value="GTP-bd"/>
</dbReference>
<evidence type="ECO:0000256" key="5">
    <source>
        <dbReference type="ARBA" id="ARBA00022801"/>
    </source>
</evidence>
<gene>
    <name evidence="11" type="primary">obgE</name>
    <name evidence="8" type="synonym">obg</name>
    <name evidence="11" type="ORF">STABA_v1c10570</name>
</gene>
<dbReference type="SUPFAM" id="SSF52540">
    <property type="entry name" value="P-loop containing nucleoside triphosphate hydrolases"/>
    <property type="match status" value="1"/>
</dbReference>
<dbReference type="GO" id="GO:0005525">
    <property type="term" value="F:GTP binding"/>
    <property type="evidence" value="ECO:0007669"/>
    <property type="project" value="UniProtKB-UniRule"/>
</dbReference>
<dbReference type="OrthoDB" id="9807318at2"/>
<dbReference type="PANTHER" id="PTHR11702">
    <property type="entry name" value="DEVELOPMENTALLY REGULATED GTP-BINDING PROTEIN-RELATED"/>
    <property type="match status" value="1"/>
</dbReference>
<keyword evidence="4 8" id="KW-0547">Nucleotide-binding</keyword>
<dbReference type="PANTHER" id="PTHR11702:SF31">
    <property type="entry name" value="MITOCHONDRIAL RIBOSOME-ASSOCIATED GTPASE 2"/>
    <property type="match status" value="1"/>
</dbReference>
<reference evidence="11 12" key="1">
    <citation type="submission" date="2019-11" db="EMBL/GenBank/DDBJ databases">
        <title>Complete genome sequence of Spiroplasma tabanidicola TAUS-1 (DSM 22603).</title>
        <authorList>
            <person name="Huang C.-T."/>
            <person name="Lin Y.-C."/>
            <person name="Kuo C.-H."/>
        </authorList>
    </citation>
    <scope>NUCLEOTIDE SEQUENCE [LARGE SCALE GENOMIC DNA]</scope>
    <source>
        <strain evidence="11 12">TAUS-1</strain>
    </source>
</reference>
<dbReference type="Pfam" id="PF01926">
    <property type="entry name" value="MMR_HSR1"/>
    <property type="match status" value="1"/>
</dbReference>
<name>A0A6I6CBQ8_9MOLU</name>
<dbReference type="GO" id="GO:0042254">
    <property type="term" value="P:ribosome biogenesis"/>
    <property type="evidence" value="ECO:0007669"/>
    <property type="project" value="UniProtKB-UniRule"/>
</dbReference>
<dbReference type="RefSeq" id="WP_156007353.1">
    <property type="nucleotide sequence ID" value="NZ_CP046276.1"/>
</dbReference>
<evidence type="ECO:0000256" key="6">
    <source>
        <dbReference type="ARBA" id="ARBA00022842"/>
    </source>
</evidence>
<evidence type="ECO:0000313" key="12">
    <source>
        <dbReference type="Proteomes" id="UP000424468"/>
    </source>
</evidence>
<keyword evidence="7 8" id="KW-0342">GTP-binding</keyword>
<dbReference type="EMBL" id="CP046276">
    <property type="protein sequence ID" value="QGS52405.1"/>
    <property type="molecule type" value="Genomic_DNA"/>
</dbReference>
<evidence type="ECO:0000313" key="11">
    <source>
        <dbReference type="EMBL" id="QGS52405.1"/>
    </source>
</evidence>
<dbReference type="GO" id="GO:0005737">
    <property type="term" value="C:cytoplasm"/>
    <property type="evidence" value="ECO:0007669"/>
    <property type="project" value="UniProtKB-SubCell"/>
</dbReference>
<dbReference type="Gene3D" id="2.70.210.12">
    <property type="entry name" value="GTP1/OBG domain"/>
    <property type="match status" value="1"/>
</dbReference>
<dbReference type="GO" id="GO:0003924">
    <property type="term" value="F:GTPase activity"/>
    <property type="evidence" value="ECO:0007669"/>
    <property type="project" value="UniProtKB-UniRule"/>
</dbReference>
<dbReference type="PROSITE" id="PS51710">
    <property type="entry name" value="G_OBG"/>
    <property type="match status" value="1"/>
</dbReference>
<accession>A0A6I6CBQ8</accession>
<dbReference type="InterPro" id="IPR006169">
    <property type="entry name" value="GTP1_OBG_dom"/>
</dbReference>
<dbReference type="NCBIfam" id="NF008956">
    <property type="entry name" value="PRK12299.1"/>
    <property type="match status" value="1"/>
</dbReference>
<feature type="domain" description="Obg" evidence="10">
    <location>
        <begin position="1"/>
        <end position="156"/>
    </location>
</feature>
<dbReference type="InterPro" id="IPR027417">
    <property type="entry name" value="P-loop_NTPase"/>
</dbReference>
<dbReference type="InterPro" id="IPR005225">
    <property type="entry name" value="Small_GTP-bd"/>
</dbReference>
<dbReference type="PROSITE" id="PS00905">
    <property type="entry name" value="GTP1_OBG"/>
    <property type="match status" value="1"/>
</dbReference>
<protein>
    <recommendedName>
        <fullName evidence="8">GTPase Obg</fullName>
        <ecNumber evidence="8">3.6.5.-</ecNumber>
    </recommendedName>
    <alternativeName>
        <fullName evidence="8">GTP-binding protein Obg</fullName>
    </alternativeName>
</protein>
<dbReference type="AlphaFoldDB" id="A0A6I6CBQ8"/>
<evidence type="ECO:0000256" key="7">
    <source>
        <dbReference type="ARBA" id="ARBA00023134"/>
    </source>
</evidence>
<dbReference type="PROSITE" id="PS51883">
    <property type="entry name" value="OBG"/>
    <property type="match status" value="1"/>
</dbReference>
<keyword evidence="12" id="KW-1185">Reference proteome</keyword>
<dbReference type="FunFam" id="2.70.210.12:FF:000001">
    <property type="entry name" value="GTPase Obg"/>
    <property type="match status" value="1"/>
</dbReference>
<evidence type="ECO:0000256" key="3">
    <source>
        <dbReference type="ARBA" id="ARBA00022723"/>
    </source>
</evidence>
<feature type="binding site" evidence="8">
    <location>
        <begin position="188"/>
        <end position="192"/>
    </location>
    <ligand>
        <name>GTP</name>
        <dbReference type="ChEBI" id="CHEBI:37565"/>
    </ligand>
</feature>
<feature type="binding site" evidence="8">
    <location>
        <begin position="210"/>
        <end position="213"/>
    </location>
    <ligand>
        <name>GTP</name>
        <dbReference type="ChEBI" id="CHEBI:37565"/>
    </ligand>
</feature>
<dbReference type="InterPro" id="IPR031167">
    <property type="entry name" value="G_OBG"/>
</dbReference>
<dbReference type="PRINTS" id="PR00326">
    <property type="entry name" value="GTP1OBG"/>
</dbReference>
<feature type="binding site" evidence="8">
    <location>
        <position position="190"/>
    </location>
    <ligand>
        <name>Mg(2+)</name>
        <dbReference type="ChEBI" id="CHEBI:18420"/>
    </ligand>
</feature>
<dbReference type="Gene3D" id="3.40.50.300">
    <property type="entry name" value="P-loop containing nucleotide triphosphate hydrolases"/>
    <property type="match status" value="1"/>
</dbReference>